<dbReference type="EMBL" id="JAVREP010000003">
    <property type="protein sequence ID" value="MDT0328291.1"/>
    <property type="molecule type" value="Genomic_DNA"/>
</dbReference>
<accession>A0ABU2M6K5</accession>
<keyword evidence="3" id="KW-1185">Reference proteome</keyword>
<evidence type="ECO:0000313" key="3">
    <source>
        <dbReference type="Proteomes" id="UP001183390"/>
    </source>
</evidence>
<dbReference type="Pfam" id="PF13560">
    <property type="entry name" value="HTH_31"/>
    <property type="match status" value="1"/>
</dbReference>
<organism evidence="2 3">
    <name type="scientific">Nocardiopsis lambiniae</name>
    <dbReference type="NCBI Taxonomy" id="3075539"/>
    <lineage>
        <taxon>Bacteria</taxon>
        <taxon>Bacillati</taxon>
        <taxon>Actinomycetota</taxon>
        <taxon>Actinomycetes</taxon>
        <taxon>Streptosporangiales</taxon>
        <taxon>Nocardiopsidaceae</taxon>
        <taxon>Nocardiopsis</taxon>
    </lineage>
</organism>
<dbReference type="PROSITE" id="PS50943">
    <property type="entry name" value="HTH_CROC1"/>
    <property type="match status" value="1"/>
</dbReference>
<gene>
    <name evidence="2" type="ORF">RM479_07675</name>
</gene>
<dbReference type="Pfam" id="PF19054">
    <property type="entry name" value="DUF5753"/>
    <property type="match status" value="1"/>
</dbReference>
<feature type="domain" description="HTH cro/C1-type" evidence="1">
    <location>
        <begin position="18"/>
        <end position="76"/>
    </location>
</feature>
<dbReference type="InterPro" id="IPR001387">
    <property type="entry name" value="Cro/C1-type_HTH"/>
</dbReference>
<protein>
    <submittedName>
        <fullName evidence="2">Helix-turn-helix transcriptional regulator</fullName>
    </submittedName>
</protein>
<dbReference type="Proteomes" id="UP001183390">
    <property type="component" value="Unassembled WGS sequence"/>
</dbReference>
<evidence type="ECO:0000259" key="1">
    <source>
        <dbReference type="PROSITE" id="PS50943"/>
    </source>
</evidence>
<dbReference type="RefSeq" id="WP_311511010.1">
    <property type="nucleotide sequence ID" value="NZ_JAVREP010000003.1"/>
</dbReference>
<dbReference type="Gene3D" id="1.10.260.40">
    <property type="entry name" value="lambda repressor-like DNA-binding domains"/>
    <property type="match status" value="1"/>
</dbReference>
<sequence>MTLDSGPAVQQAQLIRRLTQLRKDQGWSQNQVARDLEWSYHKMMRFETGKQVLPKTELEALLRLYGVMGTPAGDELVELGQGARQPAWWKQYRTYVSRDYLKFVGLEAGADSIRQVQMSVVPGLLQTPEYARVLATMCRPEEAAEKAEKIVELRMKRQEKLRSRVNPPKEIYIIDESVLRRHVGKRSDPGIMRRQIERLLKIFQNGLVRIHVIPQGSDWMPGMLHSFSILSFSGGLDDLLFTESNGPSATPSEEMVSARKHDLNELMRNYALGGEGSFDVLEDVHRSLSF</sequence>
<name>A0ABU2M6K5_9ACTN</name>
<dbReference type="CDD" id="cd00093">
    <property type="entry name" value="HTH_XRE"/>
    <property type="match status" value="1"/>
</dbReference>
<comment type="caution">
    <text evidence="2">The sequence shown here is derived from an EMBL/GenBank/DDBJ whole genome shotgun (WGS) entry which is preliminary data.</text>
</comment>
<dbReference type="InterPro" id="IPR043917">
    <property type="entry name" value="DUF5753"/>
</dbReference>
<evidence type="ECO:0000313" key="2">
    <source>
        <dbReference type="EMBL" id="MDT0328291.1"/>
    </source>
</evidence>
<dbReference type="SUPFAM" id="SSF47413">
    <property type="entry name" value="lambda repressor-like DNA-binding domains"/>
    <property type="match status" value="1"/>
</dbReference>
<dbReference type="InterPro" id="IPR010982">
    <property type="entry name" value="Lambda_DNA-bd_dom_sf"/>
</dbReference>
<reference evidence="3" key="1">
    <citation type="submission" date="2023-07" db="EMBL/GenBank/DDBJ databases">
        <title>30 novel species of actinomycetes from the DSMZ collection.</title>
        <authorList>
            <person name="Nouioui I."/>
        </authorList>
    </citation>
    <scope>NUCLEOTIDE SEQUENCE [LARGE SCALE GENOMIC DNA]</scope>
    <source>
        <strain evidence="3">DSM 44743</strain>
    </source>
</reference>
<proteinExistence type="predicted"/>